<accession>A0A2P6VGR7</accession>
<dbReference type="Pfam" id="PF12014">
    <property type="entry name" value="Cyclin_D1_bind"/>
    <property type="match status" value="1"/>
</dbReference>
<dbReference type="Proteomes" id="UP000239649">
    <property type="component" value="Unassembled WGS sequence"/>
</dbReference>
<evidence type="ECO:0000313" key="3">
    <source>
        <dbReference type="Proteomes" id="UP000239649"/>
    </source>
</evidence>
<evidence type="ECO:0000256" key="1">
    <source>
        <dbReference type="SAM" id="MobiDB-lite"/>
    </source>
</evidence>
<dbReference type="InterPro" id="IPR044680">
    <property type="entry name" value="EX1/2"/>
</dbReference>
<sequence>MLLHESAPVVGLWRLVGEGPRGSLIRFRWRPDGIEGAELEPRTPLSDKADATTWARVSPARGLTTAVHVEPAGGAATVTVYGEQGVRMHKCPSAAAAAAVALPHSQASPSPLGTSPKGSFEHEWLEFMAGNVANRSKQRRRWQRSAAQARSEGPTVFHLRRVPELRPTSKHPHCGCWAADYGPQGLEVLLLAYDFKGRAAQLVATKVTGDELVPAGQVSWRAAAAALPTPWAAAEQELVQQHEERWLQEREWWEDEEEDDGEEDEDEDDGVSASAADSLLLCGGGGAHPLAAAAGEAGARGPPRVVAIHEGSGQVAGPGFAHPEWVQGCLLVFATGGLAFVWGEGLNQVTEMRRLRVVH</sequence>
<proteinExistence type="predicted"/>
<dbReference type="PANTHER" id="PTHR33917:SF3">
    <property type="entry name" value="PROTEIN EXECUTER 1, CHLOROPLASTIC"/>
    <property type="match status" value="1"/>
</dbReference>
<dbReference type="PANTHER" id="PTHR33917">
    <property type="entry name" value="PROTEIN EXECUTER 1, CHLOROPLASTIC"/>
    <property type="match status" value="1"/>
</dbReference>
<feature type="compositionally biased region" description="Acidic residues" evidence="1">
    <location>
        <begin position="252"/>
        <end position="270"/>
    </location>
</feature>
<organism evidence="2 3">
    <name type="scientific">Micractinium conductrix</name>
    <dbReference type="NCBI Taxonomy" id="554055"/>
    <lineage>
        <taxon>Eukaryota</taxon>
        <taxon>Viridiplantae</taxon>
        <taxon>Chlorophyta</taxon>
        <taxon>core chlorophytes</taxon>
        <taxon>Trebouxiophyceae</taxon>
        <taxon>Chlorellales</taxon>
        <taxon>Chlorellaceae</taxon>
        <taxon>Chlorella clade</taxon>
        <taxon>Micractinium</taxon>
    </lineage>
</organism>
<name>A0A2P6VGR7_9CHLO</name>
<gene>
    <name evidence="2" type="ORF">C2E20_3514</name>
</gene>
<keyword evidence="3" id="KW-1185">Reference proteome</keyword>
<dbReference type="OrthoDB" id="722566at2759"/>
<feature type="region of interest" description="Disordered" evidence="1">
    <location>
        <begin position="251"/>
        <end position="273"/>
    </location>
</feature>
<reference evidence="2 3" key="1">
    <citation type="journal article" date="2018" name="Plant J.">
        <title>Genome sequences of Chlorella sorokiniana UTEX 1602 and Micractinium conductrix SAG 241.80: implications to maltose excretion by a green alga.</title>
        <authorList>
            <person name="Arriola M.B."/>
            <person name="Velmurugan N."/>
            <person name="Zhang Y."/>
            <person name="Plunkett M.H."/>
            <person name="Hondzo H."/>
            <person name="Barney B.M."/>
        </authorList>
    </citation>
    <scope>NUCLEOTIDE SEQUENCE [LARGE SCALE GENOMIC DNA]</scope>
    <source>
        <strain evidence="2 3">SAG 241.80</strain>
    </source>
</reference>
<dbReference type="EMBL" id="LHPF02000007">
    <property type="protein sequence ID" value="PSC73284.1"/>
    <property type="molecule type" value="Genomic_DNA"/>
</dbReference>
<evidence type="ECO:0000313" key="2">
    <source>
        <dbReference type="EMBL" id="PSC73284.1"/>
    </source>
</evidence>
<comment type="caution">
    <text evidence="2">The sequence shown here is derived from an EMBL/GenBank/DDBJ whole genome shotgun (WGS) entry which is preliminary data.</text>
</comment>
<dbReference type="AlphaFoldDB" id="A0A2P6VGR7"/>
<dbReference type="GO" id="GO:0010343">
    <property type="term" value="P:singlet oxygen-mediated programmed cell death"/>
    <property type="evidence" value="ECO:0007669"/>
    <property type="project" value="InterPro"/>
</dbReference>
<protein>
    <submittedName>
        <fullName evidence="2">F-box only 31 isoform X1</fullName>
    </submittedName>
</protein>
<dbReference type="GO" id="GO:0042651">
    <property type="term" value="C:thylakoid membrane"/>
    <property type="evidence" value="ECO:0007669"/>
    <property type="project" value="TreeGrafter"/>
</dbReference>